<reference evidence="1 2" key="1">
    <citation type="journal article" date="2019" name="Commun. Biol.">
        <title>The bagworm genome reveals a unique fibroin gene that provides high tensile strength.</title>
        <authorList>
            <person name="Kono N."/>
            <person name="Nakamura H."/>
            <person name="Ohtoshi R."/>
            <person name="Tomita M."/>
            <person name="Numata K."/>
            <person name="Arakawa K."/>
        </authorList>
    </citation>
    <scope>NUCLEOTIDE SEQUENCE [LARGE SCALE GENOMIC DNA]</scope>
</reference>
<keyword evidence="2" id="KW-1185">Reference proteome</keyword>
<dbReference type="Proteomes" id="UP000299102">
    <property type="component" value="Unassembled WGS sequence"/>
</dbReference>
<proteinExistence type="predicted"/>
<comment type="caution">
    <text evidence="1">The sequence shown here is derived from an EMBL/GenBank/DDBJ whole genome shotgun (WGS) entry which is preliminary data.</text>
</comment>
<sequence length="97" mass="11116">MTHCRVPPELSVRARARNERFLFDSIGRCVRVEERQRPHTTYTLDEHSAVEAASALDLDGALYKTQWRRSAIRVRCARAHDSALYHDAALSAIFMCN</sequence>
<evidence type="ECO:0000313" key="1">
    <source>
        <dbReference type="EMBL" id="GBP26525.1"/>
    </source>
</evidence>
<gene>
    <name evidence="1" type="ORF">EVAR_86027_1</name>
</gene>
<organism evidence="1 2">
    <name type="scientific">Eumeta variegata</name>
    <name type="common">Bagworm moth</name>
    <name type="synonym">Eumeta japonica</name>
    <dbReference type="NCBI Taxonomy" id="151549"/>
    <lineage>
        <taxon>Eukaryota</taxon>
        <taxon>Metazoa</taxon>
        <taxon>Ecdysozoa</taxon>
        <taxon>Arthropoda</taxon>
        <taxon>Hexapoda</taxon>
        <taxon>Insecta</taxon>
        <taxon>Pterygota</taxon>
        <taxon>Neoptera</taxon>
        <taxon>Endopterygota</taxon>
        <taxon>Lepidoptera</taxon>
        <taxon>Glossata</taxon>
        <taxon>Ditrysia</taxon>
        <taxon>Tineoidea</taxon>
        <taxon>Psychidae</taxon>
        <taxon>Oiketicinae</taxon>
        <taxon>Eumeta</taxon>
    </lineage>
</organism>
<protein>
    <submittedName>
        <fullName evidence="1">Uncharacterized protein</fullName>
    </submittedName>
</protein>
<name>A0A4C1UJD2_EUMVA</name>
<dbReference type="EMBL" id="BGZK01000181">
    <property type="protein sequence ID" value="GBP26525.1"/>
    <property type="molecule type" value="Genomic_DNA"/>
</dbReference>
<evidence type="ECO:0000313" key="2">
    <source>
        <dbReference type="Proteomes" id="UP000299102"/>
    </source>
</evidence>
<accession>A0A4C1UJD2</accession>
<dbReference type="AlphaFoldDB" id="A0A4C1UJD2"/>